<proteinExistence type="inferred from homology"/>
<dbReference type="RefSeq" id="WP_263733543.1">
    <property type="nucleotide sequence ID" value="NZ_JAOWKY010000001.1"/>
</dbReference>
<keyword evidence="2 4" id="KW-0378">Hydrolase</keyword>
<sequence>MDRRLFVGLLASGLATRAFADAPLTGIRPVARPAALPASASVPKGSAADLVAKAKLGGQTTFALCDLETGQLIEAMEPGLGMPPASTAKAITSLFALEHLGAGYRFSTRLIATGPVNGATIDGDLVLAGGGDPTLTTDGLAEMVYALAKLGVRGISGRFRVWGGALPYVREIDPDQPDWLGYNPAVAGLNLNFNRVNFTWKRKGQDYSIGMNAEDRRFVPPVTVARVRLAERDLPVYAYDEQGGFEDWSVSRNALGGGGSRWLPVRHPDLYAGDVFRALSAGAGIKLPPPETVDAKPAGTVLVEHGSDDLSDVLRQMMRYSTNLTAEAVGMAASSRRGVNRHADSGPEMAAWLQGRADVRGANFVDHSGLGGTSRISAAAMAQALVRLGPGARLAGLMKDMGIEQNGERFPATVKAKTGTLNFVSALAGYFTAPNGRDMAFAIFSADTQRRDALSEAERERPKGGKAWVKRARVLQHDLIARWSKIHGA</sequence>
<dbReference type="EC" id="3.4.16.4" evidence="4"/>
<dbReference type="PRINTS" id="PR00922">
    <property type="entry name" value="DADACBPTASE3"/>
</dbReference>
<dbReference type="Gene3D" id="3.50.80.20">
    <property type="entry name" value="D-Ala-D-Ala carboxypeptidase C, peptidase S13"/>
    <property type="match status" value="1"/>
</dbReference>
<dbReference type="PANTHER" id="PTHR30023">
    <property type="entry name" value="D-ALANYL-D-ALANINE CARBOXYPEPTIDASE"/>
    <property type="match status" value="1"/>
</dbReference>
<keyword evidence="3" id="KW-0732">Signal</keyword>
<gene>
    <name evidence="4" type="ORF">OEW28_04695</name>
</gene>
<dbReference type="EMBL" id="JAOWKY010000001">
    <property type="protein sequence ID" value="MCV2867917.1"/>
    <property type="molecule type" value="Genomic_DNA"/>
</dbReference>
<evidence type="ECO:0000256" key="3">
    <source>
        <dbReference type="SAM" id="SignalP"/>
    </source>
</evidence>
<evidence type="ECO:0000256" key="2">
    <source>
        <dbReference type="ARBA" id="ARBA00022801"/>
    </source>
</evidence>
<evidence type="ECO:0000256" key="1">
    <source>
        <dbReference type="ARBA" id="ARBA00006096"/>
    </source>
</evidence>
<keyword evidence="4" id="KW-0121">Carboxypeptidase</keyword>
<comment type="similarity">
    <text evidence="1">Belongs to the peptidase S13 family.</text>
</comment>
<feature type="signal peptide" evidence="3">
    <location>
        <begin position="1"/>
        <end position="20"/>
    </location>
</feature>
<dbReference type="InterPro" id="IPR012338">
    <property type="entry name" value="Beta-lactam/transpept-like"/>
</dbReference>
<protein>
    <submittedName>
        <fullName evidence="4">D-alanyl-D-alanine carboxypeptidase</fullName>
        <ecNumber evidence="4">3.4.16.4</ecNumber>
    </submittedName>
</protein>
<evidence type="ECO:0000313" key="4">
    <source>
        <dbReference type="EMBL" id="MCV2867917.1"/>
    </source>
</evidence>
<dbReference type="InterPro" id="IPR000667">
    <property type="entry name" value="Peptidase_S13"/>
</dbReference>
<evidence type="ECO:0000313" key="5">
    <source>
        <dbReference type="Proteomes" id="UP001652542"/>
    </source>
</evidence>
<comment type="caution">
    <text evidence="4">The sequence shown here is derived from an EMBL/GenBank/DDBJ whole genome shotgun (WGS) entry which is preliminary data.</text>
</comment>
<organism evidence="4 5">
    <name type="scientific">Albidovulum marisflavi</name>
    <dbReference type="NCBI Taxonomy" id="2984159"/>
    <lineage>
        <taxon>Bacteria</taxon>
        <taxon>Pseudomonadati</taxon>
        <taxon>Pseudomonadota</taxon>
        <taxon>Alphaproteobacteria</taxon>
        <taxon>Rhodobacterales</taxon>
        <taxon>Paracoccaceae</taxon>
        <taxon>Albidovulum</taxon>
    </lineage>
</organism>
<dbReference type="Pfam" id="PF02113">
    <property type="entry name" value="Peptidase_S13"/>
    <property type="match status" value="1"/>
</dbReference>
<dbReference type="GO" id="GO:0009002">
    <property type="term" value="F:serine-type D-Ala-D-Ala carboxypeptidase activity"/>
    <property type="evidence" value="ECO:0007669"/>
    <property type="project" value="UniProtKB-EC"/>
</dbReference>
<feature type="chain" id="PRO_5046900932" evidence="3">
    <location>
        <begin position="21"/>
        <end position="489"/>
    </location>
</feature>
<keyword evidence="5" id="KW-1185">Reference proteome</keyword>
<reference evidence="4 5" key="1">
    <citation type="submission" date="2022-10" db="EMBL/GenBank/DDBJ databases">
        <title>Defluviimonas sp. nov., isolated from ocean surface water.</title>
        <authorList>
            <person name="He W."/>
            <person name="Wang L."/>
            <person name="Zhang D.-F."/>
        </authorList>
    </citation>
    <scope>NUCLEOTIDE SEQUENCE [LARGE SCALE GENOMIC DNA]</scope>
    <source>
        <strain evidence="4 5">WL0002</strain>
    </source>
</reference>
<accession>A0ABT2ZA13</accession>
<dbReference type="Gene3D" id="3.40.710.10">
    <property type="entry name" value="DD-peptidase/beta-lactamase superfamily"/>
    <property type="match status" value="1"/>
</dbReference>
<dbReference type="Proteomes" id="UP001652542">
    <property type="component" value="Unassembled WGS sequence"/>
</dbReference>
<name>A0ABT2ZA13_9RHOB</name>
<dbReference type="PANTHER" id="PTHR30023:SF0">
    <property type="entry name" value="PENICILLIN-SENSITIVE CARBOXYPEPTIDASE A"/>
    <property type="match status" value="1"/>
</dbReference>
<keyword evidence="4" id="KW-0645">Protease</keyword>
<dbReference type="SUPFAM" id="SSF56601">
    <property type="entry name" value="beta-lactamase/transpeptidase-like"/>
    <property type="match status" value="1"/>
</dbReference>